<feature type="compositionally biased region" description="Polar residues" evidence="1">
    <location>
        <begin position="389"/>
        <end position="399"/>
    </location>
</feature>
<reference evidence="3" key="1">
    <citation type="submission" date="2015-12" db="EMBL/GenBank/DDBJ databases">
        <title>De novo transcriptome assembly of four potential Pierce s Disease insect vectors from Arizona vineyards.</title>
        <authorList>
            <person name="Tassone E.E."/>
        </authorList>
    </citation>
    <scope>NUCLEOTIDE SEQUENCE</scope>
</reference>
<sequence>MMVWNLAASLALIALSHALPQYGDQNHYYRHRHHHHQHEQHESYTIPQHERQPESYGQAVYRQHYYSPNYDPSKDYYEYMKQISQHIHYPPNQHMRHQEVESQSRMPWYEVRNQGLHMPQKYQTRYGLGYPHYYPNSNLYEQHQIITNQNNKQNEKDDFSQQLSEKQNQKLQDYIDNLFKEIDTHNEKISRTTEHPTVENNEDRQHKQSQSGEDFGQQKHSNYEIERQQELEKQSEPNLQNDFGQQQQSGFEFSNQQKLKNLVQQTEEFGQEKQSVIEHGNQQEQKPQRIDTDFGQHQQSGFQFGNQKQQAGKFTDIDEQTEELGQQKESVFEFGGQQKLGKSEELSVQKENSKEKQQSEVEFGNQKKEAQKVTDLGKTDYFDLEKQTGAESGSQQEQKPSGFEFGSQKQQAGKLTDLGQQTEDFAQQQKPGFEFGSQ</sequence>
<evidence type="ECO:0000256" key="2">
    <source>
        <dbReference type="SAM" id="SignalP"/>
    </source>
</evidence>
<feature type="compositionally biased region" description="Basic and acidic residues" evidence="1">
    <location>
        <begin position="185"/>
        <end position="206"/>
    </location>
</feature>
<feature type="region of interest" description="Disordered" evidence="1">
    <location>
        <begin position="185"/>
        <end position="219"/>
    </location>
</feature>
<feature type="compositionally biased region" description="Polar residues" evidence="1">
    <location>
        <begin position="407"/>
        <end position="438"/>
    </location>
</feature>
<accession>A0A1B6D9X4</accession>
<keyword evidence="2" id="KW-0732">Signal</keyword>
<feature type="signal peptide" evidence="2">
    <location>
        <begin position="1"/>
        <end position="18"/>
    </location>
</feature>
<dbReference type="EMBL" id="GEDC01014801">
    <property type="protein sequence ID" value="JAS22497.1"/>
    <property type="molecule type" value="Transcribed_RNA"/>
</dbReference>
<proteinExistence type="predicted"/>
<feature type="compositionally biased region" description="Basic and acidic residues" evidence="1">
    <location>
        <begin position="341"/>
        <end position="388"/>
    </location>
</feature>
<organism evidence="3">
    <name type="scientific">Clastoptera arizonana</name>
    <name type="common">Arizona spittle bug</name>
    <dbReference type="NCBI Taxonomy" id="38151"/>
    <lineage>
        <taxon>Eukaryota</taxon>
        <taxon>Metazoa</taxon>
        <taxon>Ecdysozoa</taxon>
        <taxon>Arthropoda</taxon>
        <taxon>Hexapoda</taxon>
        <taxon>Insecta</taxon>
        <taxon>Pterygota</taxon>
        <taxon>Neoptera</taxon>
        <taxon>Paraneoptera</taxon>
        <taxon>Hemiptera</taxon>
        <taxon>Auchenorrhyncha</taxon>
        <taxon>Cercopoidea</taxon>
        <taxon>Clastopteridae</taxon>
        <taxon>Clastoptera</taxon>
    </lineage>
</organism>
<dbReference type="AlphaFoldDB" id="A0A1B6D9X4"/>
<name>A0A1B6D9X4_9HEMI</name>
<protein>
    <submittedName>
        <fullName evidence="3">Uncharacterized protein</fullName>
    </submittedName>
</protein>
<gene>
    <name evidence="3" type="ORF">g.17607</name>
</gene>
<feature type="chain" id="PRO_5008581072" evidence="2">
    <location>
        <begin position="19"/>
        <end position="438"/>
    </location>
</feature>
<feature type="region of interest" description="Disordered" evidence="1">
    <location>
        <begin position="277"/>
        <end position="438"/>
    </location>
</feature>
<feature type="non-terminal residue" evidence="3">
    <location>
        <position position="438"/>
    </location>
</feature>
<evidence type="ECO:0000313" key="3">
    <source>
        <dbReference type="EMBL" id="JAS22497.1"/>
    </source>
</evidence>
<feature type="compositionally biased region" description="Low complexity" evidence="1">
    <location>
        <begin position="295"/>
        <end position="307"/>
    </location>
</feature>
<feature type="region of interest" description="Disordered" evidence="1">
    <location>
        <begin position="31"/>
        <end position="55"/>
    </location>
</feature>
<evidence type="ECO:0000256" key="1">
    <source>
        <dbReference type="SAM" id="MobiDB-lite"/>
    </source>
</evidence>